<sequence>MAGFVDVLGGQPHIGGASFFRLGISLVVRLLSDFATILCRVVFVGQTTLCRRLDFQSVGLRAVCLGKPVASKTHRKNFCGSRLILPFGQWLMVALITLGREKPESVWPCAGGRAT</sequence>
<dbReference type="EMBL" id="JAAKZF010000058">
    <property type="protein sequence ID" value="NGO54629.1"/>
    <property type="molecule type" value="Genomic_DNA"/>
</dbReference>
<proteinExistence type="predicted"/>
<protein>
    <submittedName>
        <fullName evidence="1">Uncharacterized protein</fullName>
    </submittedName>
</protein>
<dbReference type="RefSeq" id="WP_165032964.1">
    <property type="nucleotide sequence ID" value="NZ_JAAKZF010000058.1"/>
</dbReference>
<organism evidence="1 2">
    <name type="scientific">Allomesorhizobium camelthorni</name>
    <dbReference type="NCBI Taxonomy" id="475069"/>
    <lineage>
        <taxon>Bacteria</taxon>
        <taxon>Pseudomonadati</taxon>
        <taxon>Pseudomonadota</taxon>
        <taxon>Alphaproteobacteria</taxon>
        <taxon>Hyphomicrobiales</taxon>
        <taxon>Phyllobacteriaceae</taxon>
        <taxon>Allomesorhizobium</taxon>
    </lineage>
</organism>
<gene>
    <name evidence="1" type="ORF">G6N73_26480</name>
</gene>
<reference evidence="1 2" key="1">
    <citation type="submission" date="2020-02" db="EMBL/GenBank/DDBJ databases">
        <title>Genome sequence of strain CCNWXJ40-4.</title>
        <authorList>
            <person name="Gao J."/>
            <person name="Sun J."/>
        </authorList>
    </citation>
    <scope>NUCLEOTIDE SEQUENCE [LARGE SCALE GENOMIC DNA]</scope>
    <source>
        <strain evidence="1 2">CCNWXJ 40-4</strain>
    </source>
</reference>
<name>A0A6G4WJ47_9HYPH</name>
<evidence type="ECO:0000313" key="1">
    <source>
        <dbReference type="EMBL" id="NGO54629.1"/>
    </source>
</evidence>
<dbReference type="Proteomes" id="UP001642900">
    <property type="component" value="Unassembled WGS sequence"/>
</dbReference>
<keyword evidence="2" id="KW-1185">Reference proteome</keyword>
<accession>A0A6G4WJ47</accession>
<evidence type="ECO:0000313" key="2">
    <source>
        <dbReference type="Proteomes" id="UP001642900"/>
    </source>
</evidence>
<comment type="caution">
    <text evidence="1">The sequence shown here is derived from an EMBL/GenBank/DDBJ whole genome shotgun (WGS) entry which is preliminary data.</text>
</comment>
<dbReference type="AlphaFoldDB" id="A0A6G4WJ47"/>